<dbReference type="Pfam" id="PF00300">
    <property type="entry name" value="His_Phos_1"/>
    <property type="match status" value="1"/>
</dbReference>
<sequence>MLSCLAMALSYYLTHPEVLLHPAQPPTEWVLSSLGRQRLMRCFARDIFTDVDLIVTSDEAKTTEMATHLAYKLDVPLLIDPNSNENYRTTPVMSASAFEELFAAMYAEPAKSSGGWEPALDTQKRIVAAIDQQHRAHPDKSILFAGHGTSGTALKCHLAQRPISREEDQRSMAAEGGGNVFAFDWAKQRLVSDWVALEDWT</sequence>
<evidence type="ECO:0000313" key="2">
    <source>
        <dbReference type="Proteomes" id="UP000258927"/>
    </source>
</evidence>
<dbReference type="Gene3D" id="3.40.50.1240">
    <property type="entry name" value="Phosphoglycerate mutase-like"/>
    <property type="match status" value="1"/>
</dbReference>
<reference evidence="1 2" key="1">
    <citation type="submission" date="2017-05" db="EMBL/GenBank/DDBJ databases">
        <title>Genome Analysis of Maritalea myrionectae HL2708#5.</title>
        <authorList>
            <consortium name="Cotde Inc.-PKNU"/>
            <person name="Jang D."/>
            <person name="Oh H.-M."/>
        </authorList>
    </citation>
    <scope>NUCLEOTIDE SEQUENCE [LARGE SCALE GENOMIC DNA]</scope>
    <source>
        <strain evidence="1 2">HL2708#5</strain>
    </source>
</reference>
<evidence type="ECO:0000313" key="1">
    <source>
        <dbReference type="EMBL" id="AVX02808.1"/>
    </source>
</evidence>
<keyword evidence="2" id="KW-1185">Reference proteome</keyword>
<dbReference type="InterPro" id="IPR013078">
    <property type="entry name" value="His_Pase_superF_clade-1"/>
</dbReference>
<dbReference type="KEGG" id="mmyr:MXMO3_00260"/>
<dbReference type="SUPFAM" id="SSF53254">
    <property type="entry name" value="Phosphoglycerate mutase-like"/>
    <property type="match status" value="1"/>
</dbReference>
<accession>A0A2R4M9V0</accession>
<dbReference type="InterPro" id="IPR029033">
    <property type="entry name" value="His_PPase_superfam"/>
</dbReference>
<dbReference type="EMBL" id="CP021330">
    <property type="protein sequence ID" value="AVX02808.1"/>
    <property type="molecule type" value="Genomic_DNA"/>
</dbReference>
<name>A0A2R4M9V0_9HYPH</name>
<evidence type="ECO:0008006" key="3">
    <source>
        <dbReference type="Google" id="ProtNLM"/>
    </source>
</evidence>
<dbReference type="AlphaFoldDB" id="A0A2R4M9V0"/>
<proteinExistence type="predicted"/>
<protein>
    <recommendedName>
        <fullName evidence="3">Histidine phosphatase family protein</fullName>
    </recommendedName>
</protein>
<dbReference type="Proteomes" id="UP000258927">
    <property type="component" value="Chromosome"/>
</dbReference>
<gene>
    <name evidence="1" type="ORF">MXMO3_00260</name>
</gene>
<organism evidence="1 2">
    <name type="scientific">Maritalea myrionectae</name>
    <dbReference type="NCBI Taxonomy" id="454601"/>
    <lineage>
        <taxon>Bacteria</taxon>
        <taxon>Pseudomonadati</taxon>
        <taxon>Pseudomonadota</taxon>
        <taxon>Alphaproteobacteria</taxon>
        <taxon>Hyphomicrobiales</taxon>
        <taxon>Devosiaceae</taxon>
        <taxon>Maritalea</taxon>
    </lineage>
</organism>